<protein>
    <recommendedName>
        <fullName evidence="2">UTP--glucose-1-phosphate uridylyltransferase</fullName>
        <ecNumber evidence="2">2.7.7.9</ecNumber>
    </recommendedName>
</protein>
<dbReference type="InterPro" id="IPR000629">
    <property type="entry name" value="RNA-helicase_DEAD-box_CS"/>
</dbReference>
<dbReference type="Gene3D" id="2.160.10.10">
    <property type="entry name" value="Hexapeptide repeat proteins"/>
    <property type="match status" value="1"/>
</dbReference>
<name>A0A804NL24_MAIZE</name>
<dbReference type="InterPro" id="IPR014001">
    <property type="entry name" value="Helicase_ATP-bd"/>
</dbReference>
<evidence type="ECO:0000256" key="4">
    <source>
        <dbReference type="ARBA" id="ARBA00022695"/>
    </source>
</evidence>
<evidence type="ECO:0000313" key="9">
    <source>
        <dbReference type="EnsemblPlants" id="Zm00001eb168650_P001"/>
    </source>
</evidence>
<dbReference type="GO" id="GO:0003983">
    <property type="term" value="F:UTP:glucose-1-phosphate uridylyltransferase activity"/>
    <property type="evidence" value="ECO:0000318"/>
    <property type="project" value="GO_Central"/>
</dbReference>
<accession>A0A804NL24</accession>
<reference evidence="9" key="2">
    <citation type="submission" date="2019-07" db="EMBL/GenBank/DDBJ databases">
        <authorList>
            <person name="Seetharam A."/>
            <person name="Woodhouse M."/>
            <person name="Cannon E."/>
        </authorList>
    </citation>
    <scope>NUCLEOTIDE SEQUENCE [LARGE SCALE GENOMIC DNA]</scope>
    <source>
        <strain evidence="9">cv. B73</strain>
    </source>
</reference>
<evidence type="ECO:0000256" key="1">
    <source>
        <dbReference type="ARBA" id="ARBA00010401"/>
    </source>
</evidence>
<evidence type="ECO:0000256" key="5">
    <source>
        <dbReference type="ARBA" id="ARBA00048128"/>
    </source>
</evidence>
<keyword evidence="6" id="KW-0347">Helicase</keyword>
<dbReference type="InterPro" id="IPR016267">
    <property type="entry name" value="UDPGP_trans"/>
</dbReference>
<evidence type="ECO:0000259" key="8">
    <source>
        <dbReference type="PROSITE" id="PS51192"/>
    </source>
</evidence>
<evidence type="ECO:0000256" key="2">
    <source>
        <dbReference type="ARBA" id="ARBA00012415"/>
    </source>
</evidence>
<dbReference type="InterPro" id="IPR027417">
    <property type="entry name" value="P-loop_NTPase"/>
</dbReference>
<proteinExistence type="inferred from homology"/>
<keyword evidence="6" id="KW-0067">ATP-binding</keyword>
<reference evidence="9" key="3">
    <citation type="submission" date="2021-05" db="UniProtKB">
        <authorList>
            <consortium name="EnsemblPlants"/>
        </authorList>
    </citation>
    <scope>IDENTIFICATION</scope>
    <source>
        <strain evidence="9">cv. B73</strain>
    </source>
</reference>
<dbReference type="PROSITE" id="PS51192">
    <property type="entry name" value="HELICASE_ATP_BIND_1"/>
    <property type="match status" value="1"/>
</dbReference>
<dbReference type="EC" id="2.7.7.9" evidence="2"/>
<dbReference type="InterPro" id="IPR011004">
    <property type="entry name" value="Trimer_LpxA-like_sf"/>
</dbReference>
<keyword evidence="3" id="KW-0808">Transferase</keyword>
<dbReference type="InParanoid" id="A0A804NL24"/>
<dbReference type="Gramene" id="Zm00001eb168650_T001">
    <property type="protein sequence ID" value="Zm00001eb168650_P001"/>
    <property type="gene ID" value="Zm00001eb168650"/>
</dbReference>
<dbReference type="Pfam" id="PF00270">
    <property type="entry name" value="DEAD"/>
    <property type="match status" value="1"/>
</dbReference>
<reference evidence="10" key="1">
    <citation type="journal article" date="2009" name="Science">
        <title>The B73 maize genome: complexity, diversity, and dynamics.</title>
        <authorList>
            <person name="Schnable P.S."/>
            <person name="Ware D."/>
            <person name="Fulton R.S."/>
            <person name="Stein J.C."/>
            <person name="Wei F."/>
            <person name="Pasternak S."/>
            <person name="Liang C."/>
            <person name="Zhang J."/>
            <person name="Fulton L."/>
            <person name="Graves T.A."/>
            <person name="Minx P."/>
            <person name="Reily A.D."/>
            <person name="Courtney L."/>
            <person name="Kruchowski S.S."/>
            <person name="Tomlinson C."/>
            <person name="Strong C."/>
            <person name="Delehaunty K."/>
            <person name="Fronick C."/>
            <person name="Courtney B."/>
            <person name="Rock S.M."/>
            <person name="Belter E."/>
            <person name="Du F."/>
            <person name="Kim K."/>
            <person name="Abbott R.M."/>
            <person name="Cotton M."/>
            <person name="Levy A."/>
            <person name="Marchetto P."/>
            <person name="Ochoa K."/>
            <person name="Jackson S.M."/>
            <person name="Gillam B."/>
            <person name="Chen W."/>
            <person name="Yan L."/>
            <person name="Higginbotham J."/>
            <person name="Cardenas M."/>
            <person name="Waligorski J."/>
            <person name="Applebaum E."/>
            <person name="Phelps L."/>
            <person name="Falcone J."/>
            <person name="Kanchi K."/>
            <person name="Thane T."/>
            <person name="Scimone A."/>
            <person name="Thane N."/>
            <person name="Henke J."/>
            <person name="Wang T."/>
            <person name="Ruppert J."/>
            <person name="Shah N."/>
            <person name="Rotter K."/>
            <person name="Hodges J."/>
            <person name="Ingenthron E."/>
            <person name="Cordes M."/>
            <person name="Kohlberg S."/>
            <person name="Sgro J."/>
            <person name="Delgado B."/>
            <person name="Mead K."/>
            <person name="Chinwalla A."/>
            <person name="Leonard S."/>
            <person name="Crouse K."/>
            <person name="Collura K."/>
            <person name="Kudrna D."/>
            <person name="Currie J."/>
            <person name="He R."/>
            <person name="Angelova A."/>
            <person name="Rajasekar S."/>
            <person name="Mueller T."/>
            <person name="Lomeli R."/>
            <person name="Scara G."/>
            <person name="Ko A."/>
            <person name="Delaney K."/>
            <person name="Wissotski M."/>
            <person name="Lopez G."/>
            <person name="Campos D."/>
            <person name="Braidotti M."/>
            <person name="Ashley E."/>
            <person name="Golser W."/>
            <person name="Kim H."/>
            <person name="Lee S."/>
            <person name="Lin J."/>
            <person name="Dujmic Z."/>
            <person name="Kim W."/>
            <person name="Talag J."/>
            <person name="Zuccolo A."/>
            <person name="Fan C."/>
            <person name="Sebastian A."/>
            <person name="Kramer M."/>
            <person name="Spiegel L."/>
            <person name="Nascimento L."/>
            <person name="Zutavern T."/>
            <person name="Miller B."/>
            <person name="Ambroise C."/>
            <person name="Muller S."/>
            <person name="Spooner W."/>
            <person name="Narechania A."/>
            <person name="Ren L."/>
            <person name="Wei S."/>
            <person name="Kumari S."/>
            <person name="Faga B."/>
            <person name="Levy M.J."/>
            <person name="McMahan L."/>
            <person name="Van Buren P."/>
            <person name="Vaughn M.W."/>
            <person name="Ying K."/>
            <person name="Yeh C.-T."/>
            <person name="Emrich S.J."/>
            <person name="Jia Y."/>
            <person name="Kalyanaraman A."/>
            <person name="Hsia A.-P."/>
            <person name="Barbazuk W.B."/>
            <person name="Baucom R.S."/>
            <person name="Brutnell T.P."/>
            <person name="Carpita N.C."/>
            <person name="Chaparro C."/>
            <person name="Chia J.-M."/>
            <person name="Deragon J.-M."/>
            <person name="Estill J.C."/>
            <person name="Fu Y."/>
            <person name="Jeddeloh J.A."/>
            <person name="Han Y."/>
            <person name="Lee H."/>
            <person name="Li P."/>
            <person name="Lisch D.R."/>
            <person name="Liu S."/>
            <person name="Liu Z."/>
            <person name="Nagel D.H."/>
            <person name="McCann M.C."/>
            <person name="SanMiguel P."/>
            <person name="Myers A.M."/>
            <person name="Nettleton D."/>
            <person name="Nguyen J."/>
            <person name="Penning B.W."/>
            <person name="Ponnala L."/>
            <person name="Schneider K.L."/>
            <person name="Schwartz D.C."/>
            <person name="Sharma A."/>
            <person name="Soderlund C."/>
            <person name="Springer N.M."/>
            <person name="Sun Q."/>
            <person name="Wang H."/>
            <person name="Waterman M."/>
            <person name="Westerman R."/>
            <person name="Wolfgruber T.K."/>
            <person name="Yang L."/>
            <person name="Yu Y."/>
            <person name="Zhang L."/>
            <person name="Zhou S."/>
            <person name="Zhu Q."/>
            <person name="Bennetzen J.L."/>
            <person name="Dawe R.K."/>
            <person name="Jiang J."/>
            <person name="Jiang N."/>
            <person name="Presting G.G."/>
            <person name="Wessler S.R."/>
            <person name="Aluru S."/>
            <person name="Martienssen R.A."/>
            <person name="Clifton S.W."/>
            <person name="McCombie W.R."/>
            <person name="Wing R.A."/>
            <person name="Wilson R.K."/>
        </authorList>
    </citation>
    <scope>NUCLEOTIDE SEQUENCE [LARGE SCALE GENOMIC DNA]</scope>
    <source>
        <strain evidence="10">cv. B73</strain>
    </source>
</reference>
<dbReference type="GO" id="GO:0005737">
    <property type="term" value="C:cytoplasm"/>
    <property type="evidence" value="ECO:0000318"/>
    <property type="project" value="GO_Central"/>
</dbReference>
<dbReference type="PANTHER" id="PTHR43511">
    <property type="match status" value="1"/>
</dbReference>
<dbReference type="GO" id="GO:0003676">
    <property type="term" value="F:nucleic acid binding"/>
    <property type="evidence" value="ECO:0007669"/>
    <property type="project" value="InterPro"/>
</dbReference>
<comment type="catalytic activity">
    <reaction evidence="5">
        <text>alpha-D-glucose 1-phosphate + UTP + H(+) = UDP-alpha-D-glucose + diphosphate</text>
        <dbReference type="Rhea" id="RHEA:19889"/>
        <dbReference type="ChEBI" id="CHEBI:15378"/>
        <dbReference type="ChEBI" id="CHEBI:33019"/>
        <dbReference type="ChEBI" id="CHEBI:46398"/>
        <dbReference type="ChEBI" id="CHEBI:58601"/>
        <dbReference type="ChEBI" id="CHEBI:58885"/>
        <dbReference type="EC" id="2.7.7.9"/>
    </reaction>
</comment>
<dbReference type="InterPro" id="IPR002618">
    <property type="entry name" value="UDPGP_fam"/>
</dbReference>
<dbReference type="Pfam" id="PF26133">
    <property type="entry name" value="DUF8039"/>
    <property type="match status" value="1"/>
</dbReference>
<dbReference type="Pfam" id="PF01704">
    <property type="entry name" value="UDPGP"/>
    <property type="match status" value="1"/>
</dbReference>
<dbReference type="InterPro" id="IPR011545">
    <property type="entry name" value="DEAD/DEAH_box_helicase_dom"/>
</dbReference>
<keyword evidence="4" id="KW-0548">Nucleotidyltransferase</keyword>
<dbReference type="GO" id="GO:0005524">
    <property type="term" value="F:ATP binding"/>
    <property type="evidence" value="ECO:0007669"/>
    <property type="project" value="UniProtKB-KW"/>
</dbReference>
<dbReference type="GO" id="GO:0016787">
    <property type="term" value="F:hydrolase activity"/>
    <property type="evidence" value="ECO:0007669"/>
    <property type="project" value="UniProtKB-KW"/>
</dbReference>
<dbReference type="GO" id="GO:0004386">
    <property type="term" value="F:helicase activity"/>
    <property type="evidence" value="ECO:0007669"/>
    <property type="project" value="UniProtKB-KW"/>
</dbReference>
<keyword evidence="6" id="KW-0378">Hydrolase</keyword>
<comment type="similarity">
    <text evidence="6">Belongs to the DEAD box helicase family.</text>
</comment>
<dbReference type="AlphaFoldDB" id="A0A804NL24"/>
<evidence type="ECO:0000256" key="6">
    <source>
        <dbReference type="RuleBase" id="RU000492"/>
    </source>
</evidence>
<dbReference type="InterPro" id="IPR058352">
    <property type="entry name" value="DUF8039"/>
</dbReference>
<evidence type="ECO:0000256" key="3">
    <source>
        <dbReference type="ARBA" id="ARBA00022679"/>
    </source>
</evidence>
<dbReference type="SUPFAM" id="SSF51161">
    <property type="entry name" value="Trimeric LpxA-like enzymes"/>
    <property type="match status" value="1"/>
</dbReference>
<dbReference type="EnsemblPlants" id="Zm00001eb168650_T001">
    <property type="protein sequence ID" value="Zm00001eb168650_P001"/>
    <property type="gene ID" value="Zm00001eb168650"/>
</dbReference>
<evidence type="ECO:0000313" key="10">
    <source>
        <dbReference type="Proteomes" id="UP000007305"/>
    </source>
</evidence>
<keyword evidence="6" id="KW-0547">Nucleotide-binding</keyword>
<feature type="domain" description="Helicase ATP-binding" evidence="8">
    <location>
        <begin position="246"/>
        <end position="364"/>
    </location>
</feature>
<dbReference type="FunFam" id="2.160.10.10:FF:000001">
    <property type="entry name" value="UTP--glucose-1-phosphate uridylyltransferase"/>
    <property type="match status" value="1"/>
</dbReference>
<comment type="similarity">
    <text evidence="1">Belongs to the UDPGP type 1 family.</text>
</comment>
<organism evidence="9 10">
    <name type="scientific">Zea mays</name>
    <name type="common">Maize</name>
    <dbReference type="NCBI Taxonomy" id="4577"/>
    <lineage>
        <taxon>Eukaryota</taxon>
        <taxon>Viridiplantae</taxon>
        <taxon>Streptophyta</taxon>
        <taxon>Embryophyta</taxon>
        <taxon>Tracheophyta</taxon>
        <taxon>Spermatophyta</taxon>
        <taxon>Magnoliopsida</taxon>
        <taxon>Liliopsida</taxon>
        <taxon>Poales</taxon>
        <taxon>Poaceae</taxon>
        <taxon>PACMAD clade</taxon>
        <taxon>Panicoideae</taxon>
        <taxon>Andropogonodae</taxon>
        <taxon>Andropogoneae</taxon>
        <taxon>Tripsacinae</taxon>
        <taxon>Zea</taxon>
    </lineage>
</organism>
<dbReference type="GO" id="GO:0005977">
    <property type="term" value="P:glycogen metabolic process"/>
    <property type="evidence" value="ECO:0000318"/>
    <property type="project" value="GO_Central"/>
</dbReference>
<sequence>MRGFTYGYTCWTNHGECSIGDNNGNTEGPLDTNGGPMDTNEANDHYVHIQDTKSHFADATIVDVPVDHLEYMIHDVTVTRNLSEAQASQEVMKCKLVVQIGPQSVVVARGQAYPPKDVVIVHGIERRDDHTKVQVDFVFDNFWEFPLPIPIAGGDMFTLGEAKKSFVLWPKSGIQLAEETIVHAKPQLVPHTSPQFFDHAIGINVPRSCFLPVKATLDLQLVQSDLYTLVDGFVTRNSARTNPSNPSIELGPEFKKVGSFLGRFKSIPSIVELDSLKVSSDVWFGSGIVLKDPKCSRSATNKRASQSEMALRRGVDIVVGTPGRVKDFIVKGTLNLKCLKFRVLDEADEMLNMGFVDDVELILD</sequence>
<dbReference type="GO" id="GO:0006011">
    <property type="term" value="P:UDP-alpha-D-glucose metabolic process"/>
    <property type="evidence" value="ECO:0000318"/>
    <property type="project" value="GO_Central"/>
</dbReference>
<keyword evidence="10" id="KW-1185">Reference proteome</keyword>
<dbReference type="PROSITE" id="PS00039">
    <property type="entry name" value="DEAD_ATP_HELICASE"/>
    <property type="match status" value="1"/>
</dbReference>
<feature type="region of interest" description="Disordered" evidence="7">
    <location>
        <begin position="19"/>
        <end position="42"/>
    </location>
</feature>
<dbReference type="SUPFAM" id="SSF52540">
    <property type="entry name" value="P-loop containing nucleoside triphosphate hydrolases"/>
    <property type="match status" value="1"/>
</dbReference>
<evidence type="ECO:0000256" key="7">
    <source>
        <dbReference type="SAM" id="MobiDB-lite"/>
    </source>
</evidence>
<dbReference type="Proteomes" id="UP000007305">
    <property type="component" value="Chromosome 4"/>
</dbReference>